<comment type="cofactor">
    <cofactor evidence="13">
        <name>Mg(2+)</name>
        <dbReference type="ChEBI" id="CHEBI:18420"/>
    </cofactor>
    <text evidence="13">Binds 2 magnesium ions per tetramer.</text>
</comment>
<dbReference type="FunFam" id="3.30.930.10:FF:000003">
    <property type="entry name" value="Phenylalanine--tRNA ligase alpha subunit"/>
    <property type="match status" value="1"/>
</dbReference>
<proteinExistence type="inferred from homology"/>
<accession>A0A097ASG2</accession>
<dbReference type="GO" id="GO:0005524">
    <property type="term" value="F:ATP binding"/>
    <property type="evidence" value="ECO:0007669"/>
    <property type="project" value="UniProtKB-UniRule"/>
</dbReference>
<dbReference type="SUPFAM" id="SSF55681">
    <property type="entry name" value="Class II aaRS and biotin synthetases"/>
    <property type="match status" value="1"/>
</dbReference>
<evidence type="ECO:0000313" key="16">
    <source>
        <dbReference type="Proteomes" id="UP000029669"/>
    </source>
</evidence>
<dbReference type="GO" id="GO:0006432">
    <property type="term" value="P:phenylalanyl-tRNA aminoacylation"/>
    <property type="evidence" value="ECO:0007669"/>
    <property type="project" value="UniProtKB-UniRule"/>
</dbReference>
<dbReference type="InterPro" id="IPR002319">
    <property type="entry name" value="Phenylalanyl-tRNA_Synthase"/>
</dbReference>
<evidence type="ECO:0000256" key="11">
    <source>
        <dbReference type="ARBA" id="ARBA00023146"/>
    </source>
</evidence>
<keyword evidence="10 13" id="KW-0648">Protein biosynthesis</keyword>
<evidence type="ECO:0000256" key="10">
    <source>
        <dbReference type="ARBA" id="ARBA00022917"/>
    </source>
</evidence>
<keyword evidence="11 13" id="KW-0030">Aminoacyl-tRNA synthetase</keyword>
<dbReference type="InterPro" id="IPR004188">
    <property type="entry name" value="Phe-tRNA_ligase_II_N"/>
</dbReference>
<dbReference type="GO" id="GO:0004826">
    <property type="term" value="F:phenylalanine-tRNA ligase activity"/>
    <property type="evidence" value="ECO:0007669"/>
    <property type="project" value="UniProtKB-UniRule"/>
</dbReference>
<protein>
    <recommendedName>
        <fullName evidence="13">Phenylalanine--tRNA ligase alpha subunit</fullName>
        <ecNumber evidence="13">6.1.1.20</ecNumber>
    </recommendedName>
    <alternativeName>
        <fullName evidence="13">Phenylalanyl-tRNA synthetase alpha subunit</fullName>
        <shortName evidence="13">PheRS</shortName>
    </alternativeName>
</protein>
<dbReference type="SUPFAM" id="SSF46589">
    <property type="entry name" value="tRNA-binding arm"/>
    <property type="match status" value="1"/>
</dbReference>
<dbReference type="InterPro" id="IPR004529">
    <property type="entry name" value="Phe-tRNA-synth_IIc_asu"/>
</dbReference>
<dbReference type="Pfam" id="PF02912">
    <property type="entry name" value="Phe_tRNA-synt_N"/>
    <property type="match status" value="1"/>
</dbReference>
<dbReference type="InterPro" id="IPR045864">
    <property type="entry name" value="aa-tRNA-synth_II/BPL/LPL"/>
</dbReference>
<dbReference type="PANTHER" id="PTHR11538:SF41">
    <property type="entry name" value="PHENYLALANINE--TRNA LIGASE, MITOCHONDRIAL"/>
    <property type="match status" value="1"/>
</dbReference>
<dbReference type="GO" id="GO:0016740">
    <property type="term" value="F:transferase activity"/>
    <property type="evidence" value="ECO:0007669"/>
    <property type="project" value="UniProtKB-ARBA"/>
</dbReference>
<dbReference type="GO" id="GO:0005737">
    <property type="term" value="C:cytoplasm"/>
    <property type="evidence" value="ECO:0007669"/>
    <property type="project" value="UniProtKB-SubCell"/>
</dbReference>
<comment type="similarity">
    <text evidence="2 13">Belongs to the class-II aminoacyl-tRNA synthetase family. Phe-tRNA synthetase alpha subunit type 1 subfamily.</text>
</comment>
<evidence type="ECO:0000256" key="3">
    <source>
        <dbReference type="ARBA" id="ARBA00011209"/>
    </source>
</evidence>
<dbReference type="HOGENOM" id="CLU_025086_0_1_9"/>
<keyword evidence="4 13" id="KW-0963">Cytoplasm</keyword>
<feature type="domain" description="Aminoacyl-transfer RNA synthetases class-II family profile" evidence="14">
    <location>
        <begin position="111"/>
        <end position="318"/>
    </location>
</feature>
<evidence type="ECO:0000256" key="1">
    <source>
        <dbReference type="ARBA" id="ARBA00004496"/>
    </source>
</evidence>
<evidence type="ECO:0000256" key="8">
    <source>
        <dbReference type="ARBA" id="ARBA00022840"/>
    </source>
</evidence>
<dbReference type="EC" id="6.1.1.20" evidence="13"/>
<evidence type="ECO:0000256" key="12">
    <source>
        <dbReference type="ARBA" id="ARBA00049255"/>
    </source>
</evidence>
<evidence type="ECO:0000256" key="7">
    <source>
        <dbReference type="ARBA" id="ARBA00022741"/>
    </source>
</evidence>
<keyword evidence="5 13" id="KW-0436">Ligase</keyword>
<dbReference type="AlphaFoldDB" id="A0A097ASG2"/>
<dbReference type="Gene3D" id="3.30.930.10">
    <property type="entry name" value="Bira Bifunctional Protein, Domain 2"/>
    <property type="match status" value="1"/>
</dbReference>
<dbReference type="InterPro" id="IPR010978">
    <property type="entry name" value="tRNA-bd_arm"/>
</dbReference>
<dbReference type="GO" id="GO:0000287">
    <property type="term" value="F:magnesium ion binding"/>
    <property type="evidence" value="ECO:0007669"/>
    <property type="project" value="UniProtKB-UniRule"/>
</dbReference>
<dbReference type="GO" id="GO:0140096">
    <property type="term" value="F:catalytic activity, acting on a protein"/>
    <property type="evidence" value="ECO:0007669"/>
    <property type="project" value="UniProtKB-ARBA"/>
</dbReference>
<comment type="subcellular location">
    <subcellularLocation>
        <location evidence="1 13">Cytoplasm</location>
    </subcellularLocation>
</comment>
<evidence type="ECO:0000256" key="2">
    <source>
        <dbReference type="ARBA" id="ARBA00010207"/>
    </source>
</evidence>
<dbReference type="Pfam" id="PF01409">
    <property type="entry name" value="tRNA-synt_2d"/>
    <property type="match status" value="1"/>
</dbReference>
<dbReference type="RefSeq" id="WP_049685453.1">
    <property type="nucleotide sequence ID" value="NZ_CP009170.1"/>
</dbReference>
<gene>
    <name evidence="13 15" type="primary">pheS</name>
    <name evidence="15" type="ORF">TKV_c15850</name>
</gene>
<name>A0A097ASG2_THEKI</name>
<dbReference type="STRING" id="2325.TKV_c15850"/>
<keyword evidence="6 13" id="KW-0479">Metal-binding</keyword>
<dbReference type="InterPro" id="IPR022911">
    <property type="entry name" value="Phe_tRNA_ligase_alpha1_bac"/>
</dbReference>
<dbReference type="Proteomes" id="UP000029669">
    <property type="component" value="Chromosome"/>
</dbReference>
<keyword evidence="7 13" id="KW-0547">Nucleotide-binding</keyword>
<keyword evidence="16" id="KW-1185">Reference proteome</keyword>
<feature type="binding site" evidence="13">
    <location>
        <position position="254"/>
    </location>
    <ligand>
        <name>Mg(2+)</name>
        <dbReference type="ChEBI" id="CHEBI:18420"/>
        <note>shared with beta subunit</note>
    </ligand>
</feature>
<dbReference type="PROSITE" id="PS50862">
    <property type="entry name" value="AA_TRNA_LIGASE_II"/>
    <property type="match status" value="1"/>
</dbReference>
<evidence type="ECO:0000256" key="13">
    <source>
        <dbReference type="HAMAP-Rule" id="MF_00281"/>
    </source>
</evidence>
<dbReference type="GO" id="GO:0000049">
    <property type="term" value="F:tRNA binding"/>
    <property type="evidence" value="ECO:0007669"/>
    <property type="project" value="InterPro"/>
</dbReference>
<dbReference type="NCBIfam" id="TIGR00468">
    <property type="entry name" value="pheS"/>
    <property type="match status" value="1"/>
</dbReference>
<comment type="subunit">
    <text evidence="3 13">Tetramer of two alpha and two beta subunits.</text>
</comment>
<dbReference type="PANTHER" id="PTHR11538">
    <property type="entry name" value="PHENYLALANYL-TRNA SYNTHETASE"/>
    <property type="match status" value="1"/>
</dbReference>
<sequence length="339" mass="38646">MEELLRKLYEDAQKEILSADSLQQIENLRVKYLGKKGELTQILRGMGSLKPEERPVIGQIANEVREKIEGLLTETKNKIAQLEKEKRIKSEYIDITMPGKPYEYGHKHPMTQVLDEIKKIFLGLGFSIAEGPEIEFTYYNFEALNTPEDHPARDLQDTFYVTSDILLRTQTSPVQVRTMEKNKPPIRVISPGRVYRSDEIDATHSPVFHQMEGLVVDEGITMGDLKGVLNIFAKKFFGEDTNTKFRPHYFPFTEPSAEMDVSCFACGGKGCRVCGYTGWIEILGAGMVHPNVLRMSGIDPEKYSGFAFGLGIDRITMLKYGIDDLRLLFENDLRFIQQF</sequence>
<dbReference type="eggNOG" id="COG0016">
    <property type="taxonomic scope" value="Bacteria"/>
</dbReference>
<evidence type="ECO:0000256" key="6">
    <source>
        <dbReference type="ARBA" id="ARBA00022723"/>
    </source>
</evidence>
<evidence type="ECO:0000313" key="15">
    <source>
        <dbReference type="EMBL" id="AIS52749.1"/>
    </source>
</evidence>
<dbReference type="HAMAP" id="MF_00281">
    <property type="entry name" value="Phe_tRNA_synth_alpha1"/>
    <property type="match status" value="1"/>
</dbReference>
<evidence type="ECO:0000256" key="9">
    <source>
        <dbReference type="ARBA" id="ARBA00022842"/>
    </source>
</evidence>
<comment type="catalytic activity">
    <reaction evidence="12 13">
        <text>tRNA(Phe) + L-phenylalanine + ATP = L-phenylalanyl-tRNA(Phe) + AMP + diphosphate + H(+)</text>
        <dbReference type="Rhea" id="RHEA:19413"/>
        <dbReference type="Rhea" id="RHEA-COMP:9668"/>
        <dbReference type="Rhea" id="RHEA-COMP:9699"/>
        <dbReference type="ChEBI" id="CHEBI:15378"/>
        <dbReference type="ChEBI" id="CHEBI:30616"/>
        <dbReference type="ChEBI" id="CHEBI:33019"/>
        <dbReference type="ChEBI" id="CHEBI:58095"/>
        <dbReference type="ChEBI" id="CHEBI:78442"/>
        <dbReference type="ChEBI" id="CHEBI:78531"/>
        <dbReference type="ChEBI" id="CHEBI:456215"/>
        <dbReference type="EC" id="6.1.1.20"/>
    </reaction>
</comment>
<organism evidence="15 16">
    <name type="scientific">Thermoanaerobacter kivui</name>
    <name type="common">Acetogenium kivui</name>
    <dbReference type="NCBI Taxonomy" id="2325"/>
    <lineage>
        <taxon>Bacteria</taxon>
        <taxon>Bacillati</taxon>
        <taxon>Bacillota</taxon>
        <taxon>Clostridia</taxon>
        <taxon>Thermoanaerobacterales</taxon>
        <taxon>Thermoanaerobacteraceae</taxon>
        <taxon>Thermoanaerobacter</taxon>
    </lineage>
</organism>
<dbReference type="KEGG" id="tki:TKV_c15850"/>
<dbReference type="InterPro" id="IPR006195">
    <property type="entry name" value="aa-tRNA-synth_II"/>
</dbReference>
<evidence type="ECO:0000259" key="14">
    <source>
        <dbReference type="PROSITE" id="PS50862"/>
    </source>
</evidence>
<evidence type="ECO:0000256" key="5">
    <source>
        <dbReference type="ARBA" id="ARBA00022598"/>
    </source>
</evidence>
<keyword evidence="8 13" id="KW-0067">ATP-binding</keyword>
<reference evidence="16" key="1">
    <citation type="journal article" date="2015" name="Genome Announc.">
        <title>Whole-Genome Sequences of 80 Environmental and Clinical Isolates of Burkholderia pseudomallei.</title>
        <authorList>
            <person name="Johnson S.L."/>
            <person name="Baker A.L."/>
            <person name="Chain P.S."/>
            <person name="Currie B.J."/>
            <person name="Daligault H.E."/>
            <person name="Davenport K.W."/>
            <person name="Davis C.B."/>
            <person name="Inglis T.J."/>
            <person name="Kaestli M."/>
            <person name="Koren S."/>
            <person name="Mayo M."/>
            <person name="Merritt A.J."/>
            <person name="Price E.P."/>
            <person name="Sarovich D.S."/>
            <person name="Warner J."/>
            <person name="Rosovitz M.J."/>
        </authorList>
    </citation>
    <scope>NUCLEOTIDE SEQUENCE [LARGE SCALE GENOMIC DNA]</scope>
    <source>
        <strain evidence="16">DSM 2030</strain>
    </source>
</reference>
<dbReference type="OrthoDB" id="9800719at2"/>
<keyword evidence="9 13" id="KW-0460">Magnesium</keyword>
<evidence type="ECO:0000256" key="4">
    <source>
        <dbReference type="ARBA" id="ARBA00022490"/>
    </source>
</evidence>
<dbReference type="CDD" id="cd00496">
    <property type="entry name" value="PheRS_alpha_core"/>
    <property type="match status" value="1"/>
</dbReference>
<dbReference type="EMBL" id="CP009170">
    <property type="protein sequence ID" value="AIS52749.1"/>
    <property type="molecule type" value="Genomic_DNA"/>
</dbReference>